<evidence type="ECO:0000313" key="2">
    <source>
        <dbReference type="EMBL" id="KAK7259716.1"/>
    </source>
</evidence>
<dbReference type="AlphaFoldDB" id="A0AAN9EM32"/>
<reference evidence="2 3" key="1">
    <citation type="submission" date="2024-01" db="EMBL/GenBank/DDBJ databases">
        <title>The genomes of 5 underutilized Papilionoideae crops provide insights into root nodulation and disease resistanc.</title>
        <authorList>
            <person name="Yuan L."/>
        </authorList>
    </citation>
    <scope>NUCLEOTIDE SEQUENCE [LARGE SCALE GENOMIC DNA]</scope>
    <source>
        <strain evidence="2">ZHUSHIDOU_FW_LH</strain>
        <tissue evidence="2">Leaf</tissue>
    </source>
</reference>
<dbReference type="EMBL" id="JAYWIO010000005">
    <property type="protein sequence ID" value="KAK7259716.1"/>
    <property type="molecule type" value="Genomic_DNA"/>
</dbReference>
<sequence>MWEMVTQYAFKKIFVRVLKSMDDALMEGTFNLHQFGMHHNHFEEASDDDGLHDEDGRSDIDPLEDERSVSESEGE</sequence>
<evidence type="ECO:0000256" key="1">
    <source>
        <dbReference type="SAM" id="MobiDB-lite"/>
    </source>
</evidence>
<accession>A0AAN9EM32</accession>
<dbReference type="Proteomes" id="UP001372338">
    <property type="component" value="Unassembled WGS sequence"/>
</dbReference>
<proteinExistence type="predicted"/>
<comment type="caution">
    <text evidence="2">The sequence shown here is derived from an EMBL/GenBank/DDBJ whole genome shotgun (WGS) entry which is preliminary data.</text>
</comment>
<protein>
    <submittedName>
        <fullName evidence="2">Uncharacterized protein</fullName>
    </submittedName>
</protein>
<evidence type="ECO:0000313" key="3">
    <source>
        <dbReference type="Proteomes" id="UP001372338"/>
    </source>
</evidence>
<gene>
    <name evidence="2" type="ORF">RIF29_25329</name>
</gene>
<name>A0AAN9EM32_CROPI</name>
<organism evidence="2 3">
    <name type="scientific">Crotalaria pallida</name>
    <name type="common">Smooth rattlebox</name>
    <name type="synonym">Crotalaria striata</name>
    <dbReference type="NCBI Taxonomy" id="3830"/>
    <lineage>
        <taxon>Eukaryota</taxon>
        <taxon>Viridiplantae</taxon>
        <taxon>Streptophyta</taxon>
        <taxon>Embryophyta</taxon>
        <taxon>Tracheophyta</taxon>
        <taxon>Spermatophyta</taxon>
        <taxon>Magnoliopsida</taxon>
        <taxon>eudicotyledons</taxon>
        <taxon>Gunneridae</taxon>
        <taxon>Pentapetalae</taxon>
        <taxon>rosids</taxon>
        <taxon>fabids</taxon>
        <taxon>Fabales</taxon>
        <taxon>Fabaceae</taxon>
        <taxon>Papilionoideae</taxon>
        <taxon>50 kb inversion clade</taxon>
        <taxon>genistoids sensu lato</taxon>
        <taxon>core genistoids</taxon>
        <taxon>Crotalarieae</taxon>
        <taxon>Crotalaria</taxon>
    </lineage>
</organism>
<feature type="region of interest" description="Disordered" evidence="1">
    <location>
        <begin position="41"/>
        <end position="75"/>
    </location>
</feature>
<feature type="compositionally biased region" description="Basic and acidic residues" evidence="1">
    <location>
        <begin position="53"/>
        <end position="75"/>
    </location>
</feature>
<keyword evidence="3" id="KW-1185">Reference proteome</keyword>